<dbReference type="NCBIfam" id="TIGR01537">
    <property type="entry name" value="portal_HK97"/>
    <property type="match status" value="1"/>
</dbReference>
<proteinExistence type="predicted"/>
<dbReference type="InterPro" id="IPR006944">
    <property type="entry name" value="Phage/GTA_portal"/>
</dbReference>
<dbReference type="RefSeq" id="YP_009275692.1">
    <property type="nucleotide sequence ID" value="NC_030932.1"/>
</dbReference>
<feature type="region of interest" description="Disordered" evidence="4">
    <location>
        <begin position="386"/>
        <end position="434"/>
    </location>
</feature>
<dbReference type="OrthoDB" id="3659at10239"/>
<sequence>MGLASWLGFRPAYIPPQSVTSEPLLELLAAQTMGKTPEELWREQPYLRTVITFLARNLAQLGLHVFDMKADESRERVRGGVVADTLKAPNAQDTTYELVYGLVADLALYDNAYLMVYGNAERPSGWELRRVPPRWITGCYGKSAFGVEGWQVTYPQDNQSVLVPAENMIVFHGWNPDDPQSGVTPIEALKAVLVEQISAQTYRRQLWDNGGRVGSYLTRPKDAPEWGNEGRARLKRQWKAAHSGNGGKVGGVPLLEDGIELKRVGFSAKEEDYVEGSKLALQTVASVYHVNPTMLGLLDNANYSNVREFRRGLYGDTLGPIISMIEARLNAFLLPKLGAADGEYVEFNIREKLEGSFEEQGNILYQAAGGPYMTRNEVRSRQNLPRIEGADELIVPKNLGTPGDQGDEAEEQPSDEDEQGPDVEPDDESGNDED</sequence>
<dbReference type="EMBL" id="KP790011">
    <property type="protein sequence ID" value="AKC03031.1"/>
    <property type="molecule type" value="Genomic_DNA"/>
</dbReference>
<accession>A0A0E3T670</accession>
<protein>
    <submittedName>
        <fullName evidence="5">Portal protein</fullName>
    </submittedName>
</protein>
<keyword evidence="1" id="KW-0118">Viral capsid assembly</keyword>
<evidence type="ECO:0000313" key="5">
    <source>
        <dbReference type="EMBL" id="AKC03031.1"/>
    </source>
</evidence>
<keyword evidence="2" id="KW-1162">Viral penetration into host cytoplasm</keyword>
<dbReference type="Pfam" id="PF04860">
    <property type="entry name" value="Phage_portal"/>
    <property type="match status" value="1"/>
</dbReference>
<organism evidence="5 6">
    <name type="scientific">Gordonia phage Gsput1</name>
    <dbReference type="NCBI Taxonomy" id="1622193"/>
    <lineage>
        <taxon>Viruses</taxon>
        <taxon>Duplodnaviria</taxon>
        <taxon>Heunggongvirae</taxon>
        <taxon>Uroviricota</taxon>
        <taxon>Caudoviricetes</taxon>
        <taxon>Ruthgordonvirinae</taxon>
        <taxon>Gesputvirus</taxon>
        <taxon>Gesputvirus gsput1</taxon>
    </lineage>
</organism>
<name>A0A0E3T670_9CAUD</name>
<evidence type="ECO:0000256" key="1">
    <source>
        <dbReference type="ARBA" id="ARBA00022950"/>
    </source>
</evidence>
<keyword evidence="2" id="KW-1171">Viral genome ejection through host cell envelope</keyword>
<keyword evidence="2" id="KW-1160">Virus entry into host cell</keyword>
<evidence type="ECO:0000256" key="2">
    <source>
        <dbReference type="ARBA" id="ARBA00023009"/>
    </source>
</evidence>
<evidence type="ECO:0000256" key="4">
    <source>
        <dbReference type="SAM" id="MobiDB-lite"/>
    </source>
</evidence>
<dbReference type="InterPro" id="IPR006427">
    <property type="entry name" value="Portal_HK97"/>
</dbReference>
<gene>
    <name evidence="5" type="ORF">Gsput1_6</name>
</gene>
<evidence type="ECO:0000256" key="3">
    <source>
        <dbReference type="ARBA" id="ARBA00023219"/>
    </source>
</evidence>
<evidence type="ECO:0000313" key="6">
    <source>
        <dbReference type="Proteomes" id="UP000033018"/>
    </source>
</evidence>
<keyword evidence="1" id="KW-1188">Viral release from host cell</keyword>
<dbReference type="GeneID" id="28800846"/>
<reference evidence="5 6" key="1">
    <citation type="journal article" date="2015" name="Sci. Rep.">
        <title>Bacteriophages of wastewater foaming-associated filamentous Gordonia reduce host levels in raw activated sludge.</title>
        <authorList>
            <person name="Liu M."/>
            <person name="Gill J.J."/>
            <person name="Young R."/>
            <person name="Summer E.J."/>
        </authorList>
    </citation>
    <scope>NUCLEOTIDE SEQUENCE [LARGE SCALE GENOMIC DNA]</scope>
</reference>
<keyword evidence="3" id="KW-0231">Viral genome packaging</keyword>
<keyword evidence="6" id="KW-1185">Reference proteome</keyword>
<dbReference type="KEGG" id="vg:28800846"/>
<dbReference type="Proteomes" id="UP000033018">
    <property type="component" value="Segment"/>
</dbReference>
<feature type="compositionally biased region" description="Acidic residues" evidence="4">
    <location>
        <begin position="405"/>
        <end position="434"/>
    </location>
</feature>